<comment type="cofactor">
    <cofactor evidence="1">
        <name>FMN</name>
        <dbReference type="ChEBI" id="CHEBI:58210"/>
    </cofactor>
</comment>
<dbReference type="PANTHER" id="PTHR33798">
    <property type="entry name" value="FLAVOPROTEIN OXYGENASE"/>
    <property type="match status" value="1"/>
</dbReference>
<dbReference type="Gene3D" id="2.30.110.10">
    <property type="entry name" value="Electron Transport, Fmn-binding Protein, Chain A"/>
    <property type="match status" value="1"/>
</dbReference>
<dbReference type="GO" id="GO:0016646">
    <property type="term" value="F:oxidoreductase activity, acting on the CH-NH group of donors, NAD or NADP as acceptor"/>
    <property type="evidence" value="ECO:0007669"/>
    <property type="project" value="UniProtKB-ARBA"/>
</dbReference>
<keyword evidence="3" id="KW-0288">FMN</keyword>
<sequence>MDLKYFDLKAILDMDDMFRRYFMNTAEGFKNAALLGTANSDGLTNLAIFNSVVHIGASPPLIGFIHRPVTVPKQTFTNIQQTGSFTINLITKGIYKKAHQTSARYAPDISEFEATDLQAEFGRKVKAPYVAESPVRFGMSLEEIIPIRSNGTYLVIGKVQEMFIRKDLIADDGNVELHKADIIAVSGLDNYYLPELIERLPYAKVPATT</sequence>
<dbReference type="SUPFAM" id="SSF50475">
    <property type="entry name" value="FMN-binding split barrel"/>
    <property type="match status" value="1"/>
</dbReference>
<feature type="domain" description="Flavin reductase like" evidence="5">
    <location>
        <begin position="33"/>
        <end position="167"/>
    </location>
</feature>
<dbReference type="RefSeq" id="WP_225696815.1">
    <property type="nucleotide sequence ID" value="NZ_JAIXNE010000001.1"/>
</dbReference>
<gene>
    <name evidence="6" type="ORF">LDX50_02440</name>
</gene>
<dbReference type="Proteomes" id="UP001139409">
    <property type="component" value="Unassembled WGS sequence"/>
</dbReference>
<evidence type="ECO:0000256" key="4">
    <source>
        <dbReference type="ARBA" id="ARBA00038054"/>
    </source>
</evidence>
<reference evidence="6" key="1">
    <citation type="submission" date="2021-09" db="EMBL/GenBank/DDBJ databases">
        <title>Fulvivirga sp. isolated from coastal sediment.</title>
        <authorList>
            <person name="Yu H."/>
        </authorList>
    </citation>
    <scope>NUCLEOTIDE SEQUENCE</scope>
    <source>
        <strain evidence="6">1062</strain>
    </source>
</reference>
<evidence type="ECO:0000256" key="2">
    <source>
        <dbReference type="ARBA" id="ARBA00022630"/>
    </source>
</evidence>
<dbReference type="InterPro" id="IPR012349">
    <property type="entry name" value="Split_barrel_FMN-bd"/>
</dbReference>
<dbReference type="InterPro" id="IPR002563">
    <property type="entry name" value="Flavin_Rdtase-like_dom"/>
</dbReference>
<comment type="caution">
    <text evidence="6">The sequence shown here is derived from an EMBL/GenBank/DDBJ whole genome shotgun (WGS) entry which is preliminary data.</text>
</comment>
<evidence type="ECO:0000313" key="7">
    <source>
        <dbReference type="Proteomes" id="UP001139409"/>
    </source>
</evidence>
<dbReference type="AlphaFoldDB" id="A0A9X1HK74"/>
<keyword evidence="7" id="KW-1185">Reference proteome</keyword>
<protein>
    <submittedName>
        <fullName evidence="6">Flavin reductase family protein</fullName>
    </submittedName>
</protein>
<proteinExistence type="inferred from homology"/>
<evidence type="ECO:0000256" key="1">
    <source>
        <dbReference type="ARBA" id="ARBA00001917"/>
    </source>
</evidence>
<dbReference type="EMBL" id="JAIXNE010000001">
    <property type="protein sequence ID" value="MCA6073704.1"/>
    <property type="molecule type" value="Genomic_DNA"/>
</dbReference>
<dbReference type="GO" id="GO:0010181">
    <property type="term" value="F:FMN binding"/>
    <property type="evidence" value="ECO:0007669"/>
    <property type="project" value="InterPro"/>
</dbReference>
<organism evidence="6 7">
    <name type="scientific">Fulvivirga sedimenti</name>
    <dbReference type="NCBI Taxonomy" id="2879465"/>
    <lineage>
        <taxon>Bacteria</taxon>
        <taxon>Pseudomonadati</taxon>
        <taxon>Bacteroidota</taxon>
        <taxon>Cytophagia</taxon>
        <taxon>Cytophagales</taxon>
        <taxon>Fulvivirgaceae</taxon>
        <taxon>Fulvivirga</taxon>
    </lineage>
</organism>
<dbReference type="Pfam" id="PF01613">
    <property type="entry name" value="Flavin_Reduct"/>
    <property type="match status" value="1"/>
</dbReference>
<keyword evidence="2" id="KW-0285">Flavoprotein</keyword>
<accession>A0A9X1HK74</accession>
<name>A0A9X1HK74_9BACT</name>
<comment type="similarity">
    <text evidence="4">Belongs to the flavoredoxin family.</text>
</comment>
<dbReference type="PANTHER" id="PTHR33798:SF5">
    <property type="entry name" value="FLAVIN REDUCTASE LIKE DOMAIN-CONTAINING PROTEIN"/>
    <property type="match status" value="1"/>
</dbReference>
<evidence type="ECO:0000313" key="6">
    <source>
        <dbReference type="EMBL" id="MCA6073704.1"/>
    </source>
</evidence>
<evidence type="ECO:0000259" key="5">
    <source>
        <dbReference type="Pfam" id="PF01613"/>
    </source>
</evidence>
<evidence type="ECO:0000256" key="3">
    <source>
        <dbReference type="ARBA" id="ARBA00022643"/>
    </source>
</evidence>